<dbReference type="RefSeq" id="WP_057863574.1">
    <property type="nucleotide sequence ID" value="NZ_AZEY01000005.1"/>
</dbReference>
<keyword evidence="2" id="KW-0472">Membrane</keyword>
<dbReference type="PANTHER" id="PTHR46558:SF15">
    <property type="entry name" value="HELIX-TURN-HELIX DOMAIN PROTEIN"/>
    <property type="match status" value="1"/>
</dbReference>
<evidence type="ECO:0000313" key="5">
    <source>
        <dbReference type="Proteomes" id="UP000052013"/>
    </source>
</evidence>
<reference evidence="4 5" key="1">
    <citation type="journal article" date="2015" name="Genome Announc.">
        <title>Expanding the biotechnology potential of lactobacilli through comparative genomics of 213 strains and associated genera.</title>
        <authorList>
            <person name="Sun Z."/>
            <person name="Harris H.M."/>
            <person name="McCann A."/>
            <person name="Guo C."/>
            <person name="Argimon S."/>
            <person name="Zhang W."/>
            <person name="Yang X."/>
            <person name="Jeffery I.B."/>
            <person name="Cooney J.C."/>
            <person name="Kagawa T.F."/>
            <person name="Liu W."/>
            <person name="Song Y."/>
            <person name="Salvetti E."/>
            <person name="Wrobel A."/>
            <person name="Rasinkangas P."/>
            <person name="Parkhill J."/>
            <person name="Rea M.C."/>
            <person name="O'Sullivan O."/>
            <person name="Ritari J."/>
            <person name="Douillard F.P."/>
            <person name="Paul Ross R."/>
            <person name="Yang R."/>
            <person name="Briner A.E."/>
            <person name="Felis G.E."/>
            <person name="de Vos W.M."/>
            <person name="Barrangou R."/>
            <person name="Klaenhammer T.R."/>
            <person name="Caufield P.W."/>
            <person name="Cui Y."/>
            <person name="Zhang H."/>
            <person name="O'Toole P.W."/>
        </authorList>
    </citation>
    <scope>NUCLEOTIDE SEQUENCE [LARGE SCALE GENOMIC DNA]</scope>
    <source>
        <strain evidence="4 5">DSM 14421</strain>
    </source>
</reference>
<dbReference type="PANTHER" id="PTHR46558">
    <property type="entry name" value="TRACRIPTIONAL REGULATORY PROTEIN-RELATED-RELATED"/>
    <property type="match status" value="1"/>
</dbReference>
<evidence type="ECO:0000256" key="1">
    <source>
        <dbReference type="ARBA" id="ARBA00023125"/>
    </source>
</evidence>
<feature type="domain" description="HTH cro/C1-type" evidence="3">
    <location>
        <begin position="7"/>
        <end position="61"/>
    </location>
</feature>
<dbReference type="EMBL" id="AZEY01000005">
    <property type="protein sequence ID" value="KRL69999.1"/>
    <property type="molecule type" value="Genomic_DNA"/>
</dbReference>
<dbReference type="CDD" id="cd00093">
    <property type="entry name" value="HTH_XRE"/>
    <property type="match status" value="1"/>
</dbReference>
<evidence type="ECO:0000256" key="2">
    <source>
        <dbReference type="SAM" id="Phobius"/>
    </source>
</evidence>
<name>A0A0R1SLL8_9LACO</name>
<sequence>MRIGEQLQKQRQINQLSQNDLAEKLHISRQSISKWENGSILPSFANVVAISDLFQISLDELIRGDADLMNKMENEHGTSKSADIVMYGVIIAVIGFAILKLIGVSGNALSDWFTLPIIVCFIGFLYSVRWRDFNKALTKSAVIWGAVWVALILVPEFYSFIQGFIEGNRDAGHALGVILTITLGISF</sequence>
<keyword evidence="1 4" id="KW-0238">DNA-binding</keyword>
<dbReference type="Pfam" id="PF01381">
    <property type="entry name" value="HTH_3"/>
    <property type="match status" value="1"/>
</dbReference>
<dbReference type="Gene3D" id="1.10.260.40">
    <property type="entry name" value="lambda repressor-like DNA-binding domains"/>
    <property type="match status" value="1"/>
</dbReference>
<dbReference type="STRING" id="1423739.FC85_GL000029"/>
<dbReference type="PROSITE" id="PS50943">
    <property type="entry name" value="HTH_CROC1"/>
    <property type="match status" value="1"/>
</dbReference>
<evidence type="ECO:0000313" key="4">
    <source>
        <dbReference type="EMBL" id="KRL69999.1"/>
    </source>
</evidence>
<gene>
    <name evidence="4" type="ORF">FC85_GL000029</name>
</gene>
<dbReference type="InterPro" id="IPR010982">
    <property type="entry name" value="Lambda_DNA-bd_dom_sf"/>
</dbReference>
<dbReference type="SMART" id="SM00530">
    <property type="entry name" value="HTH_XRE"/>
    <property type="match status" value="1"/>
</dbReference>
<evidence type="ECO:0000259" key="3">
    <source>
        <dbReference type="PROSITE" id="PS50943"/>
    </source>
</evidence>
<accession>A0A0R1SLL8</accession>
<dbReference type="SUPFAM" id="SSF47413">
    <property type="entry name" value="lambda repressor-like DNA-binding domains"/>
    <property type="match status" value="1"/>
</dbReference>
<organism evidence="4 5">
    <name type="scientific">Lentilactobacillus diolivorans DSM 14421</name>
    <dbReference type="NCBI Taxonomy" id="1423739"/>
    <lineage>
        <taxon>Bacteria</taxon>
        <taxon>Bacillati</taxon>
        <taxon>Bacillota</taxon>
        <taxon>Bacilli</taxon>
        <taxon>Lactobacillales</taxon>
        <taxon>Lactobacillaceae</taxon>
        <taxon>Lentilactobacillus</taxon>
    </lineage>
</organism>
<dbReference type="Proteomes" id="UP000052013">
    <property type="component" value="Unassembled WGS sequence"/>
</dbReference>
<dbReference type="AlphaFoldDB" id="A0A0R1SLL8"/>
<keyword evidence="2" id="KW-1133">Transmembrane helix</keyword>
<keyword evidence="2" id="KW-0812">Transmembrane</keyword>
<feature type="transmembrane region" description="Helical" evidence="2">
    <location>
        <begin position="84"/>
        <end position="106"/>
    </location>
</feature>
<dbReference type="GO" id="GO:0003677">
    <property type="term" value="F:DNA binding"/>
    <property type="evidence" value="ECO:0007669"/>
    <property type="project" value="UniProtKB-KW"/>
</dbReference>
<feature type="transmembrane region" description="Helical" evidence="2">
    <location>
        <begin position="141"/>
        <end position="161"/>
    </location>
</feature>
<protein>
    <submittedName>
        <fullName evidence="4">DNA-binding helix-turn-helix protein</fullName>
    </submittedName>
</protein>
<dbReference type="InterPro" id="IPR001387">
    <property type="entry name" value="Cro/C1-type_HTH"/>
</dbReference>
<proteinExistence type="predicted"/>
<comment type="caution">
    <text evidence="4">The sequence shown here is derived from an EMBL/GenBank/DDBJ whole genome shotgun (WGS) entry which is preliminary data.</text>
</comment>
<feature type="transmembrane region" description="Helical" evidence="2">
    <location>
        <begin position="112"/>
        <end position="129"/>
    </location>
</feature>
<dbReference type="PATRIC" id="fig|1423739.3.peg.31"/>